<organism evidence="2 3">
    <name type="scientific">Legionella quinlivanii</name>
    <dbReference type="NCBI Taxonomy" id="45073"/>
    <lineage>
        <taxon>Bacteria</taxon>
        <taxon>Pseudomonadati</taxon>
        <taxon>Pseudomonadota</taxon>
        <taxon>Gammaproteobacteria</taxon>
        <taxon>Legionellales</taxon>
        <taxon>Legionellaceae</taxon>
        <taxon>Legionella</taxon>
    </lineage>
</organism>
<keyword evidence="1" id="KW-0732">Signal</keyword>
<evidence type="ECO:0000256" key="1">
    <source>
        <dbReference type="SAM" id="SignalP"/>
    </source>
</evidence>
<protein>
    <recommendedName>
        <fullName evidence="4">Lipocalin-like domain-containing protein</fullName>
    </recommendedName>
</protein>
<dbReference type="AlphaFoldDB" id="A0A364LI26"/>
<evidence type="ECO:0008006" key="4">
    <source>
        <dbReference type="Google" id="ProtNLM"/>
    </source>
</evidence>
<dbReference type="RefSeq" id="WP_112219884.1">
    <property type="nucleotide sequence ID" value="NZ_MVJN01000007.1"/>
</dbReference>
<dbReference type="Proteomes" id="UP000249458">
    <property type="component" value="Unassembled WGS sequence"/>
</dbReference>
<evidence type="ECO:0000313" key="2">
    <source>
        <dbReference type="EMBL" id="RAP35958.1"/>
    </source>
</evidence>
<feature type="signal peptide" evidence="1">
    <location>
        <begin position="1"/>
        <end position="20"/>
    </location>
</feature>
<gene>
    <name evidence="2" type="ORF">B1207_10290</name>
</gene>
<comment type="caution">
    <text evidence="2">The sequence shown here is derived from an EMBL/GenBank/DDBJ whole genome shotgun (WGS) entry which is preliminary data.</text>
</comment>
<name>A0A364LI26_9GAMM</name>
<proteinExistence type="predicted"/>
<reference evidence="2 3" key="1">
    <citation type="submission" date="2017-02" db="EMBL/GenBank/DDBJ databases">
        <title>Legionella quilivanii strain from human: case report and whole genome sequencing analysis.</title>
        <authorList>
            <person name="Lalancette C."/>
            <person name="Leduc J.-M."/>
            <person name="Levesque S."/>
            <person name="Fournier E."/>
            <person name="Saoud J."/>
            <person name="Faucher S.P."/>
            <person name="Bernard K."/>
            <person name="Martineau C."/>
            <person name="Longtin J."/>
        </authorList>
    </citation>
    <scope>NUCLEOTIDE SEQUENCE [LARGE SCALE GENOMIC DNA]</scope>
    <source>
        <strain evidence="2 3">ID143958</strain>
    </source>
</reference>
<evidence type="ECO:0000313" key="3">
    <source>
        <dbReference type="Proteomes" id="UP000249458"/>
    </source>
</evidence>
<dbReference type="EMBL" id="MVJN01000007">
    <property type="protein sequence ID" value="RAP35958.1"/>
    <property type="molecule type" value="Genomic_DNA"/>
</dbReference>
<sequence length="132" mass="15033">MKTLLATFSLLAFTSFAGQASQSPYDYCNKLPGKWHAATHIKDHSSCDPFNGCEHFDLVTFQQTSKDDYTATLYFSNDGNNITVQSFSFICAANEFHFKNQEDKTVHLKCDEYNNCYMVVDTPLFTVELVKQ</sequence>
<accession>A0A364LI26</accession>
<feature type="chain" id="PRO_5017081901" description="Lipocalin-like domain-containing protein" evidence="1">
    <location>
        <begin position="21"/>
        <end position="132"/>
    </location>
</feature>